<comment type="caution">
    <text evidence="1">The sequence shown here is derived from an EMBL/GenBank/DDBJ whole genome shotgun (WGS) entry which is preliminary data.</text>
</comment>
<sequence>METSQSLAIESFSYSWLTNRKFSLDSLSESLIPSLDASDEAVSEEAKYKILSSKRSLEESHNFNFDIPISKSLSLVHADEIFYQGHILPRYSDDQSKKDDFNALNSNSVLSIPISSRNVCAADRIHCGVLKKWRKTSKRIVQKCLGFFRPLCLKVGFSRRSIRVDDIDMNVWEEEVKHLPHEVQQPLWEIGGCEKRRVGAIQLWSLRGQVHFTLQVIGVLIAQLMRQFFTAKDLLKNERIYITEEENRRIGER</sequence>
<proteinExistence type="predicted"/>
<gene>
    <name evidence="1" type="ORF">HYC85_011074</name>
</gene>
<dbReference type="PANTHER" id="PTHR34576">
    <property type="entry name" value="MEMBRANE-ASSOCIATED KINASE REGULATOR 6-RELATED"/>
    <property type="match status" value="1"/>
</dbReference>
<dbReference type="InterPro" id="IPR044699">
    <property type="entry name" value="MAKR6"/>
</dbReference>
<dbReference type="AlphaFoldDB" id="A0A7J7HJR3"/>
<accession>A0A7J7HJR3</accession>
<keyword evidence="2" id="KW-1185">Reference proteome</keyword>
<name>A0A7J7HJR3_CAMSI</name>
<organism evidence="1 2">
    <name type="scientific">Camellia sinensis</name>
    <name type="common">Tea plant</name>
    <name type="synonym">Thea sinensis</name>
    <dbReference type="NCBI Taxonomy" id="4442"/>
    <lineage>
        <taxon>Eukaryota</taxon>
        <taxon>Viridiplantae</taxon>
        <taxon>Streptophyta</taxon>
        <taxon>Embryophyta</taxon>
        <taxon>Tracheophyta</taxon>
        <taxon>Spermatophyta</taxon>
        <taxon>Magnoliopsida</taxon>
        <taxon>eudicotyledons</taxon>
        <taxon>Gunneridae</taxon>
        <taxon>Pentapetalae</taxon>
        <taxon>asterids</taxon>
        <taxon>Ericales</taxon>
        <taxon>Theaceae</taxon>
        <taxon>Camellia</taxon>
    </lineage>
</organism>
<evidence type="ECO:0000313" key="2">
    <source>
        <dbReference type="Proteomes" id="UP000593564"/>
    </source>
</evidence>
<dbReference type="Proteomes" id="UP000593564">
    <property type="component" value="Unassembled WGS sequence"/>
</dbReference>
<protein>
    <submittedName>
        <fullName evidence="1">Uncharacterized protein</fullName>
    </submittedName>
</protein>
<reference evidence="1 2" key="2">
    <citation type="submission" date="2020-07" db="EMBL/GenBank/DDBJ databases">
        <title>Genome assembly of wild tea tree DASZ reveals pedigree and selection history of tea varieties.</title>
        <authorList>
            <person name="Zhang W."/>
        </authorList>
    </citation>
    <scope>NUCLEOTIDE SEQUENCE [LARGE SCALE GENOMIC DNA]</scope>
    <source>
        <strain evidence="2">cv. G240</strain>
        <tissue evidence="1">Leaf</tissue>
    </source>
</reference>
<dbReference type="PANTHER" id="PTHR34576:SF14">
    <property type="entry name" value="MEMBRANE-ASSOCIATED KINASE REGULATOR 6"/>
    <property type="match status" value="1"/>
</dbReference>
<dbReference type="EMBL" id="JACBKZ010000004">
    <property type="protein sequence ID" value="KAF5953130.1"/>
    <property type="molecule type" value="Genomic_DNA"/>
</dbReference>
<evidence type="ECO:0000313" key="1">
    <source>
        <dbReference type="EMBL" id="KAF5953130.1"/>
    </source>
</evidence>
<reference evidence="2" key="1">
    <citation type="journal article" date="2020" name="Nat. Commun.">
        <title>Genome assembly of wild tea tree DASZ reveals pedigree and selection history of tea varieties.</title>
        <authorList>
            <person name="Zhang W."/>
            <person name="Zhang Y."/>
            <person name="Qiu H."/>
            <person name="Guo Y."/>
            <person name="Wan H."/>
            <person name="Zhang X."/>
            <person name="Scossa F."/>
            <person name="Alseekh S."/>
            <person name="Zhang Q."/>
            <person name="Wang P."/>
            <person name="Xu L."/>
            <person name="Schmidt M.H."/>
            <person name="Jia X."/>
            <person name="Li D."/>
            <person name="Zhu A."/>
            <person name="Guo F."/>
            <person name="Chen W."/>
            <person name="Ni D."/>
            <person name="Usadel B."/>
            <person name="Fernie A.R."/>
            <person name="Wen W."/>
        </authorList>
    </citation>
    <scope>NUCLEOTIDE SEQUENCE [LARGE SCALE GENOMIC DNA]</scope>
    <source>
        <strain evidence="2">cv. G240</strain>
    </source>
</reference>